<evidence type="ECO:0000256" key="6">
    <source>
        <dbReference type="ARBA" id="ARBA00022723"/>
    </source>
</evidence>
<dbReference type="PANTHER" id="PTHR43003">
    <property type="entry name" value="DNA-3-METHYLADENINE GLYCOSYLASE"/>
    <property type="match status" value="1"/>
</dbReference>
<dbReference type="InterPro" id="IPR003265">
    <property type="entry name" value="HhH-GPD_domain"/>
</dbReference>
<evidence type="ECO:0000313" key="16">
    <source>
        <dbReference type="Proteomes" id="UP000199103"/>
    </source>
</evidence>
<reference evidence="15 16" key="1">
    <citation type="submission" date="2016-10" db="EMBL/GenBank/DDBJ databases">
        <authorList>
            <person name="de Groot N.N."/>
        </authorList>
    </citation>
    <scope>NUCLEOTIDE SEQUENCE [LARGE SCALE GENOMIC DNA]</scope>
    <source>
        <strain evidence="15 16">DSM 21800</strain>
    </source>
</reference>
<evidence type="ECO:0000256" key="3">
    <source>
        <dbReference type="ARBA" id="ARBA00012000"/>
    </source>
</evidence>
<dbReference type="InterPro" id="IPR023170">
    <property type="entry name" value="HhH_base_excis_C"/>
</dbReference>
<dbReference type="GO" id="GO:0003700">
    <property type="term" value="F:DNA-binding transcription factor activity"/>
    <property type="evidence" value="ECO:0007669"/>
    <property type="project" value="InterPro"/>
</dbReference>
<dbReference type="InterPro" id="IPR018060">
    <property type="entry name" value="HTH_AraC"/>
</dbReference>
<feature type="domain" description="HTH araC/xylS-type" evidence="14">
    <location>
        <begin position="102"/>
        <end position="200"/>
    </location>
</feature>
<dbReference type="GO" id="GO:0032131">
    <property type="term" value="F:alkylated DNA binding"/>
    <property type="evidence" value="ECO:0007669"/>
    <property type="project" value="TreeGrafter"/>
</dbReference>
<keyword evidence="11" id="KW-0010">Activator</keyword>
<dbReference type="Gene3D" id="3.40.10.10">
    <property type="entry name" value="DNA Methylphosphotriester Repair Domain"/>
    <property type="match status" value="1"/>
</dbReference>
<evidence type="ECO:0000256" key="5">
    <source>
        <dbReference type="ARBA" id="ARBA00022679"/>
    </source>
</evidence>
<dbReference type="Gene3D" id="3.30.310.20">
    <property type="entry name" value="DNA-3-methyladenine glycosylase AlkA, N-terminal domain"/>
    <property type="match status" value="1"/>
</dbReference>
<evidence type="ECO:0000256" key="13">
    <source>
        <dbReference type="ARBA" id="ARBA00023204"/>
    </source>
</evidence>
<dbReference type="GO" id="GO:0008725">
    <property type="term" value="F:DNA-3-methyladenine glycosylase activity"/>
    <property type="evidence" value="ECO:0007669"/>
    <property type="project" value="TreeGrafter"/>
</dbReference>
<dbReference type="OrthoDB" id="9811249at2"/>
<evidence type="ECO:0000256" key="9">
    <source>
        <dbReference type="ARBA" id="ARBA00023015"/>
    </source>
</evidence>
<dbReference type="SMART" id="SM01009">
    <property type="entry name" value="AlkA_N"/>
    <property type="match status" value="1"/>
</dbReference>
<dbReference type="Gene3D" id="1.10.1670.10">
    <property type="entry name" value="Helix-hairpin-Helix base-excision DNA repair enzymes (C-terminal)"/>
    <property type="match status" value="1"/>
</dbReference>
<dbReference type="SUPFAM" id="SSF46689">
    <property type="entry name" value="Homeodomain-like"/>
    <property type="match status" value="1"/>
</dbReference>
<keyword evidence="13" id="KW-0234">DNA repair</keyword>
<dbReference type="InterPro" id="IPR037046">
    <property type="entry name" value="AlkA_N_sf"/>
</dbReference>
<evidence type="ECO:0000256" key="7">
    <source>
        <dbReference type="ARBA" id="ARBA00022763"/>
    </source>
</evidence>
<dbReference type="GO" id="GO:0006285">
    <property type="term" value="P:base-excision repair, AP site formation"/>
    <property type="evidence" value="ECO:0007669"/>
    <property type="project" value="TreeGrafter"/>
</dbReference>
<dbReference type="InterPro" id="IPR051912">
    <property type="entry name" value="Alkylbase_DNA_Glycosylase/TA"/>
</dbReference>
<dbReference type="SMART" id="SM00342">
    <property type="entry name" value="HTH_ARAC"/>
    <property type="match status" value="1"/>
</dbReference>
<dbReference type="Pfam" id="PF02805">
    <property type="entry name" value="Ada_Zn_binding"/>
    <property type="match status" value="1"/>
</dbReference>
<keyword evidence="12" id="KW-0804">Transcription</keyword>
<dbReference type="GO" id="GO:0006307">
    <property type="term" value="P:DNA alkylation repair"/>
    <property type="evidence" value="ECO:0007669"/>
    <property type="project" value="TreeGrafter"/>
</dbReference>
<evidence type="ECO:0000259" key="14">
    <source>
        <dbReference type="PROSITE" id="PS01124"/>
    </source>
</evidence>
<dbReference type="CDD" id="cd00056">
    <property type="entry name" value="ENDO3c"/>
    <property type="match status" value="1"/>
</dbReference>
<evidence type="ECO:0000256" key="12">
    <source>
        <dbReference type="ARBA" id="ARBA00023163"/>
    </source>
</evidence>
<dbReference type="InterPro" id="IPR018062">
    <property type="entry name" value="HTH_AraC-typ_CS"/>
</dbReference>
<evidence type="ECO:0000256" key="10">
    <source>
        <dbReference type="ARBA" id="ARBA00023125"/>
    </source>
</evidence>
<evidence type="ECO:0000256" key="2">
    <source>
        <dbReference type="ARBA" id="ARBA00001947"/>
    </source>
</evidence>
<dbReference type="InterPro" id="IPR009057">
    <property type="entry name" value="Homeodomain-like_sf"/>
</dbReference>
<dbReference type="SMART" id="SM00478">
    <property type="entry name" value="ENDO3c"/>
    <property type="match status" value="1"/>
</dbReference>
<dbReference type="Pfam" id="PF12833">
    <property type="entry name" value="HTH_18"/>
    <property type="match status" value="1"/>
</dbReference>
<evidence type="ECO:0000256" key="1">
    <source>
        <dbReference type="ARBA" id="ARBA00000086"/>
    </source>
</evidence>
<dbReference type="GO" id="GO:0032993">
    <property type="term" value="C:protein-DNA complex"/>
    <property type="evidence" value="ECO:0007669"/>
    <property type="project" value="TreeGrafter"/>
</dbReference>
<keyword evidence="5" id="KW-0808">Transferase</keyword>
<dbReference type="EMBL" id="LT629772">
    <property type="protein sequence ID" value="SDT16220.1"/>
    <property type="molecule type" value="Genomic_DNA"/>
</dbReference>
<name>A0A1H1Y447_9ACTN</name>
<dbReference type="FunFam" id="3.40.10.10:FF:000001">
    <property type="entry name" value="DNA-3-methyladenine glycosylase 2"/>
    <property type="match status" value="1"/>
</dbReference>
<dbReference type="Proteomes" id="UP000199103">
    <property type="component" value="Chromosome I"/>
</dbReference>
<dbReference type="PANTHER" id="PTHR43003:SF13">
    <property type="entry name" value="DNA-3-METHYLADENINE GLYCOSYLASE 2"/>
    <property type="match status" value="1"/>
</dbReference>
<dbReference type="STRING" id="630515.SAMN04489812_4385"/>
<evidence type="ECO:0000256" key="11">
    <source>
        <dbReference type="ARBA" id="ARBA00023159"/>
    </source>
</evidence>
<keyword evidence="9" id="KW-0805">Transcription regulation</keyword>
<dbReference type="GO" id="GO:0043565">
    <property type="term" value="F:sequence-specific DNA binding"/>
    <property type="evidence" value="ECO:0007669"/>
    <property type="project" value="InterPro"/>
</dbReference>
<dbReference type="AlphaFoldDB" id="A0A1H1Y447"/>
<evidence type="ECO:0000256" key="8">
    <source>
        <dbReference type="ARBA" id="ARBA00022833"/>
    </source>
</evidence>
<keyword evidence="7" id="KW-0227">DNA damage</keyword>
<keyword evidence="10" id="KW-0238">DNA-binding</keyword>
<dbReference type="GO" id="GO:0005737">
    <property type="term" value="C:cytoplasm"/>
    <property type="evidence" value="ECO:0007669"/>
    <property type="project" value="TreeGrafter"/>
</dbReference>
<dbReference type="Gene3D" id="1.10.340.30">
    <property type="entry name" value="Hypothetical protein, domain 2"/>
    <property type="match status" value="1"/>
</dbReference>
<dbReference type="InterPro" id="IPR010316">
    <property type="entry name" value="AlkA_N"/>
</dbReference>
<keyword evidence="4" id="KW-0489">Methyltransferase</keyword>
<accession>A0A1H1Y447</accession>
<dbReference type="GO" id="GO:0008168">
    <property type="term" value="F:methyltransferase activity"/>
    <property type="evidence" value="ECO:0007669"/>
    <property type="project" value="UniProtKB-KW"/>
</dbReference>
<comment type="cofactor">
    <cofactor evidence="2">
        <name>Zn(2+)</name>
        <dbReference type="ChEBI" id="CHEBI:29105"/>
    </cofactor>
</comment>
<protein>
    <recommendedName>
        <fullName evidence="3">DNA-3-methyladenine glycosylase II</fullName>
        <ecNumber evidence="3">3.2.2.21</ecNumber>
    </recommendedName>
</protein>
<gene>
    <name evidence="15" type="ORF">SAMN04489812_4385</name>
</gene>
<dbReference type="InterPro" id="IPR004026">
    <property type="entry name" value="Ada_DNA_repair_Zn-bd"/>
</dbReference>
<dbReference type="Gene3D" id="1.10.10.60">
    <property type="entry name" value="Homeodomain-like"/>
    <property type="match status" value="1"/>
</dbReference>
<organism evidence="15 16">
    <name type="scientific">Microlunatus soli</name>
    <dbReference type="NCBI Taxonomy" id="630515"/>
    <lineage>
        <taxon>Bacteria</taxon>
        <taxon>Bacillati</taxon>
        <taxon>Actinomycetota</taxon>
        <taxon>Actinomycetes</taxon>
        <taxon>Propionibacteriales</taxon>
        <taxon>Propionibacteriaceae</taxon>
        <taxon>Microlunatus</taxon>
    </lineage>
</organism>
<keyword evidence="8" id="KW-0862">Zinc</keyword>
<dbReference type="GO" id="GO:0032259">
    <property type="term" value="P:methylation"/>
    <property type="evidence" value="ECO:0007669"/>
    <property type="project" value="UniProtKB-KW"/>
</dbReference>
<dbReference type="InterPro" id="IPR011257">
    <property type="entry name" value="DNA_glycosylase"/>
</dbReference>
<dbReference type="RefSeq" id="WP_091527505.1">
    <property type="nucleotide sequence ID" value="NZ_LT629772.1"/>
</dbReference>
<evidence type="ECO:0000313" key="15">
    <source>
        <dbReference type="EMBL" id="SDT16220.1"/>
    </source>
</evidence>
<dbReference type="SUPFAM" id="SSF48150">
    <property type="entry name" value="DNA-glycosylase"/>
    <property type="match status" value="1"/>
</dbReference>
<dbReference type="Pfam" id="PF00730">
    <property type="entry name" value="HhH-GPD"/>
    <property type="match status" value="1"/>
</dbReference>
<dbReference type="GO" id="GO:0043916">
    <property type="term" value="F:DNA-7-methylguanine glycosylase activity"/>
    <property type="evidence" value="ECO:0007669"/>
    <property type="project" value="TreeGrafter"/>
</dbReference>
<keyword evidence="6" id="KW-0479">Metal-binding</keyword>
<dbReference type="InterPro" id="IPR035451">
    <property type="entry name" value="Ada-like_dom_sf"/>
</dbReference>
<evidence type="ECO:0000256" key="4">
    <source>
        <dbReference type="ARBA" id="ARBA00022603"/>
    </source>
</evidence>
<dbReference type="PROSITE" id="PS01124">
    <property type="entry name" value="HTH_ARAC_FAMILY_2"/>
    <property type="match status" value="1"/>
</dbReference>
<dbReference type="SUPFAM" id="SSF55945">
    <property type="entry name" value="TATA-box binding protein-like"/>
    <property type="match status" value="1"/>
</dbReference>
<dbReference type="EC" id="3.2.2.21" evidence="3"/>
<sequence length="501" mass="53721">MTITELDTAPSAGQDNLPADDVCYRAVAGRDPRFDGWIYVGVTSTGIYCRPSCPAKTPQQRNCRFFAAAGAAQLAGFRACRRCRPDTTPGSPQWNPRADVVARAMRLIGDGVVDRVGVSGLAAAVGYSERQLNRLLISEVGAGPLAIARAQRAQTARVLIENTDLRMVDVAFAAGFASVRQFNDSVREVYGRPPSQLRVRSASRPAATAMPPAITLRLPVRVPFAARPLFDFLASRAIDGVERGWRAGDQLHYRRSTELPHGTGIIELIMDDTAEALSAVLRLDDLRDLSAAVSRIRRLLDLDADPVAIDAVLGADPDLAPLVAGRPGVRVPGVICGEELAFRALIGQQISVAGAATTTARLVRRFGRPLRNPGPDDPSHLFPSSQALASADPETLPMPRSRGRTLVRMATALADGTIDLTAGADRSAARARLLELPGIGPWTAGYIAMRGLGDPDVLLGEDLVIRRALQRRGLAPSGRPSWSPWRSYATMRLWQAEAAAA</sequence>
<dbReference type="Pfam" id="PF06029">
    <property type="entry name" value="AlkA_N"/>
    <property type="match status" value="1"/>
</dbReference>
<comment type="catalytic activity">
    <reaction evidence="1">
        <text>Hydrolysis of alkylated DNA, releasing 3-methyladenine, 3-methylguanine, 7-methylguanine and 7-methyladenine.</text>
        <dbReference type="EC" id="3.2.2.21"/>
    </reaction>
</comment>
<dbReference type="PROSITE" id="PS00041">
    <property type="entry name" value="HTH_ARAC_FAMILY_1"/>
    <property type="match status" value="1"/>
</dbReference>
<keyword evidence="16" id="KW-1185">Reference proteome</keyword>
<dbReference type="GO" id="GO:0008270">
    <property type="term" value="F:zinc ion binding"/>
    <property type="evidence" value="ECO:0007669"/>
    <property type="project" value="InterPro"/>
</dbReference>
<dbReference type="SUPFAM" id="SSF57884">
    <property type="entry name" value="Ada DNA repair protein, N-terminal domain (N-Ada 10)"/>
    <property type="match status" value="1"/>
</dbReference>
<proteinExistence type="predicted"/>